<dbReference type="KEGG" id="rtu:PR017_03560"/>
<reference evidence="4" key="2">
    <citation type="journal article" date="2023" name="MicrobiologyOpen">
        <title>Genomics of the tumorigenes clade of the family Rhizobiaceae and description of Rhizobium rhododendri sp. nov.</title>
        <authorList>
            <person name="Kuzmanovic N."/>
            <person name="diCenzo G.C."/>
            <person name="Bunk B."/>
            <person name="Sproeer C."/>
            <person name="Fruehling A."/>
            <person name="Neumann-Schaal M."/>
            <person name="Overmann J."/>
            <person name="Smalla K."/>
        </authorList>
    </citation>
    <scope>NUCLEOTIDE SEQUENCE [LARGE SCALE GENOMIC DNA]</scope>
    <source>
        <strain evidence="4">1078</strain>
    </source>
</reference>
<comment type="similarity">
    <text evidence="1">Belongs to the RelE toxin family.</text>
</comment>
<gene>
    <name evidence="3" type="ORF">PR017_03560</name>
</gene>
<evidence type="ECO:0000256" key="2">
    <source>
        <dbReference type="ARBA" id="ARBA00022649"/>
    </source>
</evidence>
<reference evidence="3 4" key="1">
    <citation type="journal article" date="2018" name="Sci. Rep.">
        <title>Rhizobium tumorigenes sp. nov., a novel plant tumorigenic bacterium isolated from cane gall tumors on thornless blackberry.</title>
        <authorList>
            <person name="Kuzmanovi N."/>
            <person name="Smalla K."/>
            <person name="Gronow S."/>
            <person name="PuBawska J."/>
        </authorList>
    </citation>
    <scope>NUCLEOTIDE SEQUENCE [LARGE SCALE GENOMIC DNA]</scope>
    <source>
        <strain evidence="3 4">1078</strain>
    </source>
</reference>
<dbReference type="PANTHER" id="PTHR33755">
    <property type="entry name" value="TOXIN PARE1-RELATED"/>
    <property type="match status" value="1"/>
</dbReference>
<dbReference type="Gene3D" id="3.30.2310.20">
    <property type="entry name" value="RelE-like"/>
    <property type="match status" value="1"/>
</dbReference>
<dbReference type="AlphaFoldDB" id="A0AAF1KH39"/>
<evidence type="ECO:0000256" key="1">
    <source>
        <dbReference type="ARBA" id="ARBA00006226"/>
    </source>
</evidence>
<keyword evidence="2" id="KW-1277">Toxin-antitoxin system</keyword>
<organism evidence="3 4">
    <name type="scientific">Rhizobium tumorigenes</name>
    <dbReference type="NCBI Taxonomy" id="2041385"/>
    <lineage>
        <taxon>Bacteria</taxon>
        <taxon>Pseudomonadati</taxon>
        <taxon>Pseudomonadota</taxon>
        <taxon>Alphaproteobacteria</taxon>
        <taxon>Hyphomicrobiales</taxon>
        <taxon>Rhizobiaceae</taxon>
        <taxon>Rhizobium/Agrobacterium group</taxon>
        <taxon>Rhizobium</taxon>
    </lineage>
</organism>
<evidence type="ECO:0000313" key="4">
    <source>
        <dbReference type="Proteomes" id="UP000249499"/>
    </source>
</evidence>
<accession>A0AAF1KH39</accession>
<sequence length="105" mass="11936">MTKVRISTRAAGFIRAERTYLGRVNKRAAADVSRQLRHLQRTLSDYPNVGTPVIARGNVRRFVTPPYIVDYEVHPAEVAILMIWHGRQQGPDLDKNEGPEIPETE</sequence>
<dbReference type="EMBL" id="CP117255">
    <property type="protein sequence ID" value="WFR96228.1"/>
    <property type="molecule type" value="Genomic_DNA"/>
</dbReference>
<dbReference type="Proteomes" id="UP000249499">
    <property type="component" value="Chromosome"/>
</dbReference>
<dbReference type="InterPro" id="IPR051803">
    <property type="entry name" value="TA_system_RelE-like_toxin"/>
</dbReference>
<dbReference type="RefSeq" id="WP_111220329.1">
    <property type="nucleotide sequence ID" value="NZ_CP117255.1"/>
</dbReference>
<dbReference type="Pfam" id="PF05016">
    <property type="entry name" value="ParE_toxin"/>
    <property type="match status" value="1"/>
</dbReference>
<dbReference type="InterPro" id="IPR035093">
    <property type="entry name" value="RelE/ParE_toxin_dom_sf"/>
</dbReference>
<dbReference type="InterPro" id="IPR007712">
    <property type="entry name" value="RelE/ParE_toxin"/>
</dbReference>
<proteinExistence type="inferred from homology"/>
<protein>
    <submittedName>
        <fullName evidence="3">Type II toxin-antitoxin system RelE/ParE family toxin</fullName>
    </submittedName>
</protein>
<evidence type="ECO:0000313" key="3">
    <source>
        <dbReference type="EMBL" id="WFR96228.1"/>
    </source>
</evidence>
<dbReference type="PANTHER" id="PTHR33755:SF7">
    <property type="entry name" value="TOXIN MODULE OF TOXIN-ANTITOXIN SYSTEM RELE_STBE FAMILY"/>
    <property type="match status" value="1"/>
</dbReference>
<name>A0AAF1KH39_9HYPH</name>
<keyword evidence="4" id="KW-1185">Reference proteome</keyword>